<dbReference type="AlphaFoldDB" id="A0A6A1URL0"/>
<accession>A0A6A1URL0</accession>
<organism evidence="1 2">
    <name type="scientific">Morella rubra</name>
    <name type="common">Chinese bayberry</name>
    <dbReference type="NCBI Taxonomy" id="262757"/>
    <lineage>
        <taxon>Eukaryota</taxon>
        <taxon>Viridiplantae</taxon>
        <taxon>Streptophyta</taxon>
        <taxon>Embryophyta</taxon>
        <taxon>Tracheophyta</taxon>
        <taxon>Spermatophyta</taxon>
        <taxon>Magnoliopsida</taxon>
        <taxon>eudicotyledons</taxon>
        <taxon>Gunneridae</taxon>
        <taxon>Pentapetalae</taxon>
        <taxon>rosids</taxon>
        <taxon>fabids</taxon>
        <taxon>Fagales</taxon>
        <taxon>Myricaceae</taxon>
        <taxon>Morella</taxon>
    </lineage>
</organism>
<keyword evidence="2" id="KW-1185">Reference proteome</keyword>
<protein>
    <submittedName>
        <fullName evidence="1">Uncharacterized protein</fullName>
    </submittedName>
</protein>
<dbReference type="OrthoDB" id="1921870at2759"/>
<proteinExistence type="predicted"/>
<reference evidence="1 2" key="1">
    <citation type="journal article" date="2019" name="Plant Biotechnol. J.">
        <title>The red bayberry genome and genetic basis of sex determination.</title>
        <authorList>
            <person name="Jia H.M."/>
            <person name="Jia H.J."/>
            <person name="Cai Q.L."/>
            <person name="Wang Y."/>
            <person name="Zhao H.B."/>
            <person name="Yang W.F."/>
            <person name="Wang G.Y."/>
            <person name="Li Y.H."/>
            <person name="Zhan D.L."/>
            <person name="Shen Y.T."/>
            <person name="Niu Q.F."/>
            <person name="Chang L."/>
            <person name="Qiu J."/>
            <person name="Zhao L."/>
            <person name="Xie H.B."/>
            <person name="Fu W.Y."/>
            <person name="Jin J."/>
            <person name="Li X.W."/>
            <person name="Jiao Y."/>
            <person name="Zhou C.C."/>
            <person name="Tu T."/>
            <person name="Chai C.Y."/>
            <person name="Gao J.L."/>
            <person name="Fan L.J."/>
            <person name="van de Weg E."/>
            <person name="Wang J.Y."/>
            <person name="Gao Z.S."/>
        </authorList>
    </citation>
    <scope>NUCLEOTIDE SEQUENCE [LARGE SCALE GENOMIC DNA]</scope>
    <source>
        <tissue evidence="1">Leaves</tissue>
    </source>
</reference>
<evidence type="ECO:0000313" key="2">
    <source>
        <dbReference type="Proteomes" id="UP000516437"/>
    </source>
</evidence>
<dbReference type="EMBL" id="RXIC02000026">
    <property type="protein sequence ID" value="KAB1203114.1"/>
    <property type="molecule type" value="Genomic_DNA"/>
</dbReference>
<sequence>MEDEYWSVFTCSVWLYFWDITLSGLEKSLGSGFGSGKLSVHILKGEYGGVSSTVATLSTKIEMLVLGLISISVNKWADVPAEVKEYIMNRVLDHFDLDYTRQEDVRMMHAYFKKFPSKEAALLKPHPDTTEEQRKKLCDLFASKTFMKNQESGNINPAKLYKKNYTNKDGIWTSEGAREIYLIYFNVSTKYCHLFKNGWMPSSASVI</sequence>
<gene>
    <name evidence="1" type="ORF">CJ030_MR8G008946</name>
</gene>
<dbReference type="Proteomes" id="UP000516437">
    <property type="component" value="Chromosome 8"/>
</dbReference>
<name>A0A6A1URL0_9ROSI</name>
<evidence type="ECO:0000313" key="1">
    <source>
        <dbReference type="EMBL" id="KAB1203114.1"/>
    </source>
</evidence>
<comment type="caution">
    <text evidence="1">The sequence shown here is derived from an EMBL/GenBank/DDBJ whole genome shotgun (WGS) entry which is preliminary data.</text>
</comment>